<dbReference type="EMBL" id="LR798231">
    <property type="protein sequence ID" value="CAB5208940.1"/>
    <property type="molecule type" value="Genomic_DNA"/>
</dbReference>
<evidence type="ECO:0000256" key="5">
    <source>
        <dbReference type="ARBA" id="ARBA00022840"/>
    </source>
</evidence>
<name>A0A6J5KXA9_9CAUD</name>
<dbReference type="InterPro" id="IPR051451">
    <property type="entry name" value="PhoH2-like"/>
</dbReference>
<comment type="similarity">
    <text evidence="2">Belongs to the PhoH family.</text>
</comment>
<dbReference type="Pfam" id="PF02562">
    <property type="entry name" value="PhoH"/>
    <property type="match status" value="1"/>
</dbReference>
<proteinExistence type="inferred from homology"/>
<dbReference type="PANTHER" id="PTHR30473:SF1">
    <property type="entry name" value="PHOH-LIKE PROTEIN"/>
    <property type="match status" value="1"/>
</dbReference>
<reference evidence="8" key="1">
    <citation type="submission" date="2020-04" db="EMBL/GenBank/DDBJ databases">
        <authorList>
            <person name="Chiriac C."/>
            <person name="Salcher M."/>
            <person name="Ghai R."/>
            <person name="Kavagutti S V."/>
        </authorList>
    </citation>
    <scope>NUCLEOTIDE SEQUENCE</scope>
</reference>
<keyword evidence="3" id="KW-0963">Cytoplasm</keyword>
<keyword evidence="5" id="KW-0067">ATP-binding</keyword>
<evidence type="ECO:0000313" key="8">
    <source>
        <dbReference type="EMBL" id="CAB4125982.1"/>
    </source>
</evidence>
<dbReference type="InterPro" id="IPR027417">
    <property type="entry name" value="P-loop_NTPase"/>
</dbReference>
<comment type="subcellular location">
    <subcellularLocation>
        <location evidence="1">Cytoplasm</location>
    </subcellularLocation>
</comment>
<dbReference type="InterPro" id="IPR003714">
    <property type="entry name" value="PhoH"/>
</dbReference>
<organism evidence="8">
    <name type="scientific">uncultured Caudovirales phage</name>
    <dbReference type="NCBI Taxonomy" id="2100421"/>
    <lineage>
        <taxon>Viruses</taxon>
        <taxon>Duplodnaviria</taxon>
        <taxon>Heunggongvirae</taxon>
        <taxon>Uroviricota</taxon>
        <taxon>Caudoviricetes</taxon>
        <taxon>Peduoviridae</taxon>
        <taxon>Maltschvirus</taxon>
        <taxon>Maltschvirus maltsch</taxon>
    </lineage>
</organism>
<dbReference type="EMBL" id="LR796187">
    <property type="protein sequence ID" value="CAB4125982.1"/>
    <property type="molecule type" value="Genomic_DNA"/>
</dbReference>
<dbReference type="GO" id="GO:0005524">
    <property type="term" value="F:ATP binding"/>
    <property type="evidence" value="ECO:0007669"/>
    <property type="project" value="UniProtKB-KW"/>
</dbReference>
<evidence type="ECO:0000256" key="6">
    <source>
        <dbReference type="ARBA" id="ARBA00039970"/>
    </source>
</evidence>
<accession>A0A6J5KXA9</accession>
<evidence type="ECO:0000259" key="7">
    <source>
        <dbReference type="Pfam" id="PF02562"/>
    </source>
</evidence>
<evidence type="ECO:0000256" key="2">
    <source>
        <dbReference type="ARBA" id="ARBA00010393"/>
    </source>
</evidence>
<dbReference type="PANTHER" id="PTHR30473">
    <property type="entry name" value="PROTEIN PHOH"/>
    <property type="match status" value="1"/>
</dbReference>
<sequence>MSKRVKKRFTSEVKVIDFQPYLPQKKQRVSLHARSENQQLYIDKLQDDSTSIVFAIGPAGTGKTMLAVQHGIKLFQEGVVDKIVITRPAVSVDEDLGFLPGTLNEKMAPWTRPIFDVFGEYYQQKDIAKMLDEGVIEISPLAYMRGRTFKNAYIVADECQNTTVNQMKMLLTRLGENSKMVVTGDLAQADRLSDNGLIDFCNLLADKPTKHIDVIQFDHHDIERHNAVKEVLAIYGDS</sequence>
<gene>
    <name evidence="9" type="ORF">UFOVP181_256</name>
    <name evidence="8" type="ORF">UFOVP57_383</name>
</gene>
<dbReference type="SUPFAM" id="SSF52540">
    <property type="entry name" value="P-loop containing nucleoside triphosphate hydrolases"/>
    <property type="match status" value="1"/>
</dbReference>
<keyword evidence="4" id="KW-0547">Nucleotide-binding</keyword>
<feature type="domain" description="PhoH-like protein" evidence="7">
    <location>
        <begin position="31"/>
        <end position="235"/>
    </location>
</feature>
<evidence type="ECO:0000256" key="4">
    <source>
        <dbReference type="ARBA" id="ARBA00022741"/>
    </source>
</evidence>
<dbReference type="Gene3D" id="3.40.50.300">
    <property type="entry name" value="P-loop containing nucleotide triphosphate hydrolases"/>
    <property type="match status" value="1"/>
</dbReference>
<evidence type="ECO:0000256" key="3">
    <source>
        <dbReference type="ARBA" id="ARBA00022490"/>
    </source>
</evidence>
<protein>
    <recommendedName>
        <fullName evidence="6">PhoH-like protein</fullName>
    </recommendedName>
</protein>
<evidence type="ECO:0000256" key="1">
    <source>
        <dbReference type="ARBA" id="ARBA00004496"/>
    </source>
</evidence>
<evidence type="ECO:0000313" key="9">
    <source>
        <dbReference type="EMBL" id="CAB5208940.1"/>
    </source>
</evidence>